<dbReference type="InterPro" id="IPR045179">
    <property type="entry name" value="YgfZ/GcvT"/>
</dbReference>
<dbReference type="EMBL" id="CP003696">
    <property type="protein sequence ID" value="AGP30169.1"/>
    <property type="molecule type" value="Genomic_DNA"/>
</dbReference>
<dbReference type="HOGENOM" id="CLU_007884_6_0_11"/>
<dbReference type="GO" id="GO:0016226">
    <property type="term" value="P:iron-sulfur cluster assembly"/>
    <property type="evidence" value="ECO:0007669"/>
    <property type="project" value="TreeGrafter"/>
</dbReference>
<keyword evidence="3" id="KW-1185">Reference proteome</keyword>
<proteinExistence type="predicted"/>
<name>S4XCE4_9CORY</name>
<evidence type="ECO:0000313" key="3">
    <source>
        <dbReference type="Proteomes" id="UP000014809"/>
    </source>
</evidence>
<dbReference type="AlphaFoldDB" id="S4XCE4"/>
<dbReference type="SUPFAM" id="SSF103025">
    <property type="entry name" value="Folate-binding domain"/>
    <property type="match status" value="1"/>
</dbReference>
<dbReference type="KEGG" id="cter:A606_02580"/>
<dbReference type="Gene3D" id="2.40.30.160">
    <property type="match status" value="1"/>
</dbReference>
<dbReference type="InterPro" id="IPR027266">
    <property type="entry name" value="TrmE/GcvT-like"/>
</dbReference>
<dbReference type="PANTHER" id="PTHR22602">
    <property type="entry name" value="TRANSFERASE CAF17, MITOCHONDRIAL-RELATED"/>
    <property type="match status" value="1"/>
</dbReference>
<dbReference type="RefSeq" id="WP_020440534.1">
    <property type="nucleotide sequence ID" value="NC_021663.1"/>
</dbReference>
<dbReference type="OrthoDB" id="9796287at2"/>
<accession>S4XCE4</accession>
<dbReference type="Gene3D" id="3.30.1360.120">
    <property type="entry name" value="Probable tRNA modification gtpase trme, domain 1"/>
    <property type="match status" value="1"/>
</dbReference>
<organism evidence="2 3">
    <name type="scientific">Corynebacterium terpenotabidum Y-11</name>
    <dbReference type="NCBI Taxonomy" id="1200352"/>
    <lineage>
        <taxon>Bacteria</taxon>
        <taxon>Bacillati</taxon>
        <taxon>Actinomycetota</taxon>
        <taxon>Actinomycetes</taxon>
        <taxon>Mycobacteriales</taxon>
        <taxon>Corynebacteriaceae</taxon>
        <taxon>Corynebacterium</taxon>
    </lineage>
</organism>
<dbReference type="NCBIfam" id="TIGR03317">
    <property type="entry name" value="ygfZ_signature"/>
    <property type="match status" value="1"/>
</dbReference>
<dbReference type="STRING" id="1200352.A606_02580"/>
<gene>
    <name evidence="2" type="ORF">A606_02580</name>
</gene>
<dbReference type="PATRIC" id="fig|1200352.3.peg.518"/>
<dbReference type="InterPro" id="IPR017703">
    <property type="entry name" value="YgfZ/GCV_T_CS"/>
</dbReference>
<keyword evidence="1" id="KW-0809">Transit peptide</keyword>
<protein>
    <submittedName>
        <fullName evidence="2">Uncharacterized protein</fullName>
    </submittedName>
</protein>
<sequence>MSVPEVSPIVAHVAAASTQDGTGVESTTARHYGAPLVEQTRADEGASGVADGWDRVALLITGAEARSWLNGVISQKIDAAAPGTGTAGLLLDAQGRVEQEFGISVVAGAGARTGTGEDEAPAVLLDVAADRADALEEFLRKMVFWAQVEITRPELTRLSVFRPADTPGPGRAGTTTALCPRAQFWRTRETSGIPVTDLWVPRAEVTDAWDALVAAGARPTGGAAVDAWRLRDRVPVLGVDTDDRLIPHEVSAWIGAGIEGATRLADAADGPSGAAVHLNKGCYRGQETVSRVHNLGRPPRLLVLLQLDGSTQRLPEAGSPVTAGGRTVGRIGMPLHDADYGPVVLALVKRAVVEAAAAGTAPPLQTDGVDALIDRDDLQVDTSERPGRAAVNRLRGR</sequence>
<dbReference type="PANTHER" id="PTHR22602:SF0">
    <property type="entry name" value="TRANSFERASE CAF17, MITOCHONDRIAL-RELATED"/>
    <property type="match status" value="1"/>
</dbReference>
<dbReference type="Proteomes" id="UP000014809">
    <property type="component" value="Chromosome"/>
</dbReference>
<evidence type="ECO:0000256" key="1">
    <source>
        <dbReference type="ARBA" id="ARBA00022946"/>
    </source>
</evidence>
<dbReference type="eggNOG" id="COG0354">
    <property type="taxonomic scope" value="Bacteria"/>
</dbReference>
<reference evidence="2 3" key="1">
    <citation type="submission" date="2012-06" db="EMBL/GenBank/DDBJ databases">
        <title>Complete genome sequence of Corynebacterium terpenotabidum Y-11 (=DSM 44721).</title>
        <authorList>
            <person name="Ruckert C."/>
            <person name="Albersmeier A."/>
            <person name="Al-Dilaimi A."/>
            <person name="Szczepanowski R."/>
            <person name="Kalinowski J."/>
        </authorList>
    </citation>
    <scope>NUCLEOTIDE SEQUENCE [LARGE SCALE GENOMIC DNA]</scope>
    <source>
        <strain evidence="2 3">Y-11</strain>
    </source>
</reference>
<evidence type="ECO:0000313" key="2">
    <source>
        <dbReference type="EMBL" id="AGP30169.1"/>
    </source>
</evidence>